<dbReference type="AlphaFoldDB" id="Q46KA4"/>
<feature type="transmembrane region" description="Helical" evidence="1">
    <location>
        <begin position="72"/>
        <end position="91"/>
    </location>
</feature>
<reference evidence="2 3" key="1">
    <citation type="journal article" date="2007" name="PLoS Genet.">
        <title>Patterns and implications of gene gain and loss in the evolution of Prochlorococcus.</title>
        <authorList>
            <person name="Kettler G.C."/>
            <person name="Martiny A.C."/>
            <person name="Huang K."/>
            <person name="Zucker J."/>
            <person name="Coleman M.L."/>
            <person name="Rodrigue S."/>
            <person name="Chen F."/>
            <person name="Lapidus A."/>
            <person name="Ferriera S."/>
            <person name="Johnson J."/>
            <person name="Steglich C."/>
            <person name="Church G.M."/>
            <person name="Richardson P."/>
            <person name="Chisholm S.W."/>
        </authorList>
    </citation>
    <scope>NUCLEOTIDE SEQUENCE [LARGE SCALE GENOMIC DNA]</scope>
    <source>
        <strain evidence="2 3">NATL2A</strain>
    </source>
</reference>
<evidence type="ECO:0000313" key="2">
    <source>
        <dbReference type="EMBL" id="AAZ58074.1"/>
    </source>
</evidence>
<sequence>MWSFPSHNFSQPSTVRVFFLLVFLLSTSAEMLDLLRNIYFAADEWTGNIQNEMDASYVEQSSLTNLFTEQKFLGWAGLLSIFVAICAIFYFQFQAWEQEDQEQK</sequence>
<organism evidence="2 3">
    <name type="scientific">Prochlorococcus marinus (strain NATL2A)</name>
    <dbReference type="NCBI Taxonomy" id="59920"/>
    <lineage>
        <taxon>Bacteria</taxon>
        <taxon>Bacillati</taxon>
        <taxon>Cyanobacteriota</taxon>
        <taxon>Cyanophyceae</taxon>
        <taxon>Synechococcales</taxon>
        <taxon>Prochlorococcaceae</taxon>
        <taxon>Prochlorococcus</taxon>
    </lineage>
</organism>
<evidence type="ECO:0000313" key="3">
    <source>
        <dbReference type="Proteomes" id="UP000002535"/>
    </source>
</evidence>
<dbReference type="HOGENOM" id="CLU_188422_0_0_3"/>
<dbReference type="KEGG" id="pmn:PMN2A_0583"/>
<keyword evidence="1" id="KW-1133">Transmembrane helix</keyword>
<dbReference type="PhylomeDB" id="Q46KA4"/>
<evidence type="ECO:0000256" key="1">
    <source>
        <dbReference type="SAM" id="Phobius"/>
    </source>
</evidence>
<proteinExistence type="predicted"/>
<protein>
    <submittedName>
        <fullName evidence="2">Uncharacterized protein</fullName>
    </submittedName>
</protein>
<keyword evidence="1" id="KW-0472">Membrane</keyword>
<dbReference type="Proteomes" id="UP000002535">
    <property type="component" value="Chromosome"/>
</dbReference>
<dbReference type="EMBL" id="CP000095">
    <property type="protein sequence ID" value="AAZ58074.1"/>
    <property type="molecule type" value="Genomic_DNA"/>
</dbReference>
<keyword evidence="3" id="KW-1185">Reference proteome</keyword>
<name>Q46KA4_PROMT</name>
<gene>
    <name evidence="2" type="ordered locus">PMN2A_0583</name>
</gene>
<keyword evidence="1" id="KW-0812">Transmembrane</keyword>
<accession>Q46KA4</accession>